<dbReference type="ProteomicsDB" id="201559"/>
<dbReference type="SUPFAM" id="SSF81383">
    <property type="entry name" value="F-box domain"/>
    <property type="match status" value="1"/>
</dbReference>
<accession>F4IDP6</accession>
<feature type="domain" description="F-box" evidence="2">
    <location>
        <begin position="11"/>
        <end position="59"/>
    </location>
</feature>
<dbReference type="SUPFAM" id="SSF52058">
    <property type="entry name" value="L domain-like"/>
    <property type="match status" value="1"/>
</dbReference>
<sequence>MDAKKLDTGPRDAINWLPDEILGKILSLLATKQAVSTSVLSKKWRTLFKLVDTLEFDDSVSGMGEQEASYVFPESFKDLVDRTVALQCDYPIRKLSLKCHVGRDDEQRKACVGRWISNVVGRGVSEVVLRINDRGLHFLSPQLLTCKTLVKLTLGTRLFLGKLPSYVSLPSLKFLFIHSVFFDDFGELSNVLLAGCPVVEALYLNQNGESMPYTISSPTLKRLSVHYEYHFESVISFDLPNLEYLDYSDYALYGYPQVNLESLVEAYLNLDKAEHVESPDVTKLIMGIRNVEILSLSPDSVGVIYSCCKYGLLLPVFNNLVSLSFGTKKTRAWKLLADILKQSPKLETLIIEDLNGYPLDVSMPLNQVKELQILEYGESDDERLQSRLESKNKLGSFDFEKFLFPIPPPIKITVSPHPSDSGGDGSNSKSSSDDEFVSLDSSTSGLCSSSEHVRKKKMKRNNTEAEADASSSDTSSG</sequence>
<proteinExistence type="evidence at protein level"/>
<evidence type="ECO:0007829" key="6">
    <source>
        <dbReference type="PeptideAtlas" id="F4IDP6"/>
    </source>
</evidence>
<feature type="compositionally biased region" description="Low complexity" evidence="1">
    <location>
        <begin position="468"/>
        <end position="477"/>
    </location>
</feature>
<evidence type="ECO:0000256" key="1">
    <source>
        <dbReference type="SAM" id="MobiDB-lite"/>
    </source>
</evidence>
<protein>
    <submittedName>
        <fullName evidence="4">F-box/RNI-like superfamily protein</fullName>
    </submittedName>
</protein>
<keyword evidence="6 7" id="KW-1267">Proteomics identification</keyword>
<dbReference type="PANTHER" id="PTHR31293:SF22">
    <property type="entry name" value="BNAC06G06520D PROTEIN"/>
    <property type="match status" value="1"/>
</dbReference>
<evidence type="ECO:0007829" key="7">
    <source>
        <dbReference type="ProteomicsDB" id="F4IDP6"/>
    </source>
</evidence>
<dbReference type="SMART" id="SM00256">
    <property type="entry name" value="FBOX"/>
    <property type="match status" value="1"/>
</dbReference>
<dbReference type="InterPro" id="IPR032675">
    <property type="entry name" value="LRR_dom_sf"/>
</dbReference>
<dbReference type="Pfam" id="PF00646">
    <property type="entry name" value="F-box"/>
    <property type="match status" value="1"/>
</dbReference>
<dbReference type="InterPro" id="IPR036047">
    <property type="entry name" value="F-box-like_dom_sf"/>
</dbReference>
<dbReference type="PROSITE" id="PS50181">
    <property type="entry name" value="FBOX"/>
    <property type="match status" value="1"/>
</dbReference>
<reference evidence="4 5" key="1">
    <citation type="journal article" date="2000" name="Nature">
        <title>Sequence and analysis of chromosome 1 of the plant Arabidopsis thaliana.</title>
        <authorList>
            <person name="Theologis A."/>
            <person name="Ecker J.R."/>
            <person name="Palm C.J."/>
            <person name="Federspiel N.A."/>
            <person name="Kaul S."/>
            <person name="White O."/>
            <person name="Alonso J."/>
            <person name="Altafi H."/>
            <person name="Araujo R."/>
            <person name="Bowman C.L."/>
            <person name="Brooks S.Y."/>
            <person name="Buehler E."/>
            <person name="Chan A."/>
            <person name="Chao Q."/>
            <person name="Chen H."/>
            <person name="Cheuk R.F."/>
            <person name="Chin C.W."/>
            <person name="Chung M.K."/>
            <person name="Conn L."/>
            <person name="Conway A.B."/>
            <person name="Conway A.R."/>
            <person name="Creasy T.H."/>
            <person name="Dewar K."/>
            <person name="Dunn P."/>
            <person name="Etgu P."/>
            <person name="Feldblyum T.V."/>
            <person name="Feng J."/>
            <person name="Fong B."/>
            <person name="Fujii C.Y."/>
            <person name="Gill J.E."/>
            <person name="Goldsmith A.D."/>
            <person name="Haas B."/>
            <person name="Hansen N.F."/>
            <person name="Hughes B."/>
            <person name="Huizar L."/>
            <person name="Hunter J.L."/>
            <person name="Jenkins J."/>
            <person name="Johnson-Hopson C."/>
            <person name="Khan S."/>
            <person name="Khaykin E."/>
            <person name="Kim C.J."/>
            <person name="Koo H.L."/>
            <person name="Kremenetskaia I."/>
            <person name="Kurtz D.B."/>
            <person name="Kwan A."/>
            <person name="Lam B."/>
            <person name="Langin-Hooper S."/>
            <person name="Lee A."/>
            <person name="Lee J.M."/>
            <person name="Lenz C.A."/>
            <person name="Li J.H."/>
            <person name="Li Y."/>
            <person name="Lin X."/>
            <person name="Liu S.X."/>
            <person name="Liu Z.A."/>
            <person name="Luros J.S."/>
            <person name="Maiti R."/>
            <person name="Marziali A."/>
            <person name="Militscher J."/>
            <person name="Miranda M."/>
            <person name="Nguyen M."/>
            <person name="Nierman W.C."/>
            <person name="Osborne B.I."/>
            <person name="Pai G."/>
            <person name="Peterson J."/>
            <person name="Pham P.K."/>
            <person name="Rizzo M."/>
            <person name="Rooney T."/>
            <person name="Rowley D."/>
            <person name="Sakano H."/>
            <person name="Salzberg S.L."/>
            <person name="Schwartz J.R."/>
            <person name="Shinn P."/>
            <person name="Southwick A.M."/>
            <person name="Sun H."/>
            <person name="Tallon L.J."/>
            <person name="Tambunga G."/>
            <person name="Toriumi M.J."/>
            <person name="Town C.D."/>
            <person name="Utterback T."/>
            <person name="Van Aken S."/>
            <person name="Vaysberg M."/>
            <person name="Vysotskaia V.S."/>
            <person name="Walker M."/>
            <person name="Wu D."/>
            <person name="Yu G."/>
            <person name="Fraser C.M."/>
            <person name="Venter J.C."/>
            <person name="Davis R.W."/>
        </authorList>
    </citation>
    <scope>NUCLEOTIDE SEQUENCE [LARGE SCALE GENOMIC DNA]</scope>
    <source>
        <strain evidence="5">cv. Columbia</strain>
    </source>
</reference>
<dbReference type="GeneID" id="837172"/>
<dbReference type="TAIR" id="AT1G06630"/>
<evidence type="ECO:0000313" key="5">
    <source>
        <dbReference type="Proteomes" id="UP000006548"/>
    </source>
</evidence>
<evidence type="ECO:0000313" key="3">
    <source>
        <dbReference type="Araport" id="AT1G06630"/>
    </source>
</evidence>
<dbReference type="Gene3D" id="3.80.10.10">
    <property type="entry name" value="Ribonuclease Inhibitor"/>
    <property type="match status" value="1"/>
</dbReference>
<dbReference type="EMBL" id="CP002684">
    <property type="protein sequence ID" value="AEE28011.1"/>
    <property type="molecule type" value="Genomic_DNA"/>
</dbReference>
<dbReference type="ExpressionAtlas" id="F4IDP6">
    <property type="expression patterns" value="baseline and differential"/>
</dbReference>
<dbReference type="AlphaFoldDB" id="F4IDP6"/>
<keyword evidence="5" id="KW-1185">Reference proteome</keyword>
<dbReference type="InterPro" id="IPR001810">
    <property type="entry name" value="F-box_dom"/>
</dbReference>
<dbReference type="Proteomes" id="UP000006548">
    <property type="component" value="Chromosome 1"/>
</dbReference>
<dbReference type="InterPro" id="IPR055411">
    <property type="entry name" value="LRR_FXL15/At3g58940/PEG3-like"/>
</dbReference>
<dbReference type="Pfam" id="PF24758">
    <property type="entry name" value="LRR_At5g56370"/>
    <property type="match status" value="1"/>
</dbReference>
<dbReference type="InterPro" id="IPR055294">
    <property type="entry name" value="FBL60-like"/>
</dbReference>
<evidence type="ECO:0000313" key="4">
    <source>
        <dbReference type="EMBL" id="AEE28011.1"/>
    </source>
</evidence>
<gene>
    <name evidence="3 4" type="ordered locus">At1g06630</name>
    <name evidence="4" type="ORF">F12K11.23</name>
    <name evidence="4" type="ORF">F12K11_23</name>
</gene>
<dbReference type="CDD" id="cd22160">
    <property type="entry name" value="F-box_AtFBL13-like"/>
    <property type="match status" value="1"/>
</dbReference>
<dbReference type="InterPro" id="IPR053781">
    <property type="entry name" value="F-box_AtFBL13-like"/>
</dbReference>
<dbReference type="Araport" id="AT1G06630"/>
<feature type="region of interest" description="Disordered" evidence="1">
    <location>
        <begin position="413"/>
        <end position="477"/>
    </location>
</feature>
<dbReference type="PANTHER" id="PTHR31293">
    <property type="entry name" value="RNI-LIKE SUPERFAMILY PROTEIN"/>
    <property type="match status" value="1"/>
</dbReference>
<organism evidence="4 5">
    <name type="scientific">Arabidopsis thaliana</name>
    <name type="common">Mouse-ear cress</name>
    <dbReference type="NCBI Taxonomy" id="3702"/>
    <lineage>
        <taxon>Eukaryota</taxon>
        <taxon>Viridiplantae</taxon>
        <taxon>Streptophyta</taxon>
        <taxon>Embryophyta</taxon>
        <taxon>Tracheophyta</taxon>
        <taxon>Spermatophyta</taxon>
        <taxon>Magnoliopsida</taxon>
        <taxon>eudicotyledons</taxon>
        <taxon>Gunneridae</taxon>
        <taxon>Pentapetalae</taxon>
        <taxon>rosids</taxon>
        <taxon>malvids</taxon>
        <taxon>Brassicales</taxon>
        <taxon>Brassicaceae</taxon>
        <taxon>Camelineae</taxon>
        <taxon>Arabidopsis</taxon>
    </lineage>
</organism>
<name>F4IDP6_ARATH</name>
<reference evidence="5" key="2">
    <citation type="journal article" date="2017" name="Plant J.">
        <title>Araport11: a complete reannotation of the Arabidopsis thaliana reference genome.</title>
        <authorList>
            <person name="Cheng C.Y."/>
            <person name="Krishnakumar V."/>
            <person name="Chan A.P."/>
            <person name="Thibaud-Nissen F."/>
            <person name="Schobel S."/>
            <person name="Town C.D."/>
        </authorList>
    </citation>
    <scope>GENOME REANNOTATION</scope>
    <source>
        <strain evidence="5">cv. Columbia</strain>
    </source>
</reference>
<feature type="compositionally biased region" description="Low complexity" evidence="1">
    <location>
        <begin position="438"/>
        <end position="450"/>
    </location>
</feature>
<dbReference type="Gene3D" id="1.20.1280.50">
    <property type="match status" value="1"/>
</dbReference>
<dbReference type="RefSeq" id="NP_563769.4">
    <property type="nucleotide sequence ID" value="NM_100540.7"/>
</dbReference>
<evidence type="ECO:0000259" key="2">
    <source>
        <dbReference type="PROSITE" id="PS50181"/>
    </source>
</evidence>